<keyword evidence="2" id="KW-1185">Reference proteome</keyword>
<evidence type="ECO:0000313" key="2">
    <source>
        <dbReference type="Proteomes" id="UP000515679"/>
    </source>
</evidence>
<dbReference type="Proteomes" id="UP000515679">
    <property type="component" value="Chromosome"/>
</dbReference>
<dbReference type="KEGG" id="cchl:FPL14_18585"/>
<gene>
    <name evidence="1" type="ORF">FPL14_18585</name>
</gene>
<reference evidence="1 2" key="1">
    <citation type="submission" date="2019-07" db="EMBL/GenBank/DDBJ databases">
        <authorList>
            <person name="Kim J.K."/>
            <person name="Cheong H.-M."/>
            <person name="Choi Y."/>
            <person name="Hwang K.J."/>
            <person name="Lee S."/>
            <person name="Choi C."/>
        </authorList>
    </citation>
    <scope>NUCLEOTIDE SEQUENCE [LARGE SCALE GENOMIC DNA]</scope>
    <source>
        <strain evidence="1 2">KS 22</strain>
    </source>
</reference>
<evidence type="ECO:0000313" key="1">
    <source>
        <dbReference type="EMBL" id="QMV42969.1"/>
    </source>
</evidence>
<sequence length="139" mass="14935">MPDPYKQLVSTLEQRMTDIASKTLSGIPSELGTITSSGLKLDSFKYAIPDYYVAEWLTALELPAFSMVGTMTAPVDELGNPKGGSVPSQLTRFDYIETKIDDVRLNWAQGIKPGDRVLAVPVNGGKDAVVVCKVVNTGG</sequence>
<organism evidence="1 2">
    <name type="scientific">Cohnella cholangitidis</name>
    <dbReference type="NCBI Taxonomy" id="2598458"/>
    <lineage>
        <taxon>Bacteria</taxon>
        <taxon>Bacillati</taxon>
        <taxon>Bacillota</taxon>
        <taxon>Bacilli</taxon>
        <taxon>Bacillales</taxon>
        <taxon>Paenibacillaceae</taxon>
        <taxon>Cohnella</taxon>
    </lineage>
</organism>
<proteinExistence type="predicted"/>
<accession>A0A7G5C185</accession>
<dbReference type="RefSeq" id="WP_182299198.1">
    <property type="nucleotide sequence ID" value="NZ_CP041969.1"/>
</dbReference>
<protein>
    <submittedName>
        <fullName evidence="1">Uncharacterized protein</fullName>
    </submittedName>
</protein>
<dbReference type="AlphaFoldDB" id="A0A7G5C185"/>
<name>A0A7G5C185_9BACL</name>
<dbReference type="EMBL" id="CP041969">
    <property type="protein sequence ID" value="QMV42969.1"/>
    <property type="molecule type" value="Genomic_DNA"/>
</dbReference>